<feature type="domain" description="Transmembrane protein TMEM132 sixth" evidence="12">
    <location>
        <begin position="639"/>
        <end position="743"/>
    </location>
</feature>
<feature type="region of interest" description="Disordered" evidence="6">
    <location>
        <begin position="163"/>
        <end position="182"/>
    </location>
</feature>
<dbReference type="InterPro" id="IPR055423">
    <property type="entry name" value="Ig_TMEM132_5th"/>
</dbReference>
<dbReference type="InterPro" id="IPR031437">
    <property type="entry name" value="Ig_TMEM132_4th"/>
</dbReference>
<feature type="domain" description="Transmembrane protein TMEM132 fifth" evidence="11">
    <location>
        <begin position="521"/>
        <end position="635"/>
    </location>
</feature>
<evidence type="ECO:0000256" key="4">
    <source>
        <dbReference type="ARBA" id="ARBA00022989"/>
    </source>
</evidence>
<evidence type="ECO:0000256" key="3">
    <source>
        <dbReference type="ARBA" id="ARBA00022692"/>
    </source>
</evidence>
<evidence type="ECO:0000259" key="8">
    <source>
        <dbReference type="Pfam" id="PF16070"/>
    </source>
</evidence>
<gene>
    <name evidence="13" type="ORF">HF521_009050</name>
</gene>
<reference evidence="13" key="1">
    <citation type="submission" date="2020-08" db="EMBL/GenBank/DDBJ databases">
        <title>Chromosome-level assembly of Southern catfish (Silurus meridionalis) provides insights into visual adaptation to the nocturnal and benthic lifestyles.</title>
        <authorList>
            <person name="Zhang Y."/>
            <person name="Wang D."/>
            <person name="Peng Z."/>
        </authorList>
    </citation>
    <scope>NUCLEOTIDE SEQUENCE</scope>
    <source>
        <strain evidence="13">SWU-2019-XX</strain>
        <tissue evidence="13">Muscle</tissue>
    </source>
</reference>
<evidence type="ECO:0000313" key="13">
    <source>
        <dbReference type="EMBL" id="KAF7710178.1"/>
    </source>
</evidence>
<name>A0A8T0BT33_SILME</name>
<organism evidence="13 14">
    <name type="scientific">Silurus meridionalis</name>
    <name type="common">Southern catfish</name>
    <name type="synonym">Silurus soldatovi meridionalis</name>
    <dbReference type="NCBI Taxonomy" id="175797"/>
    <lineage>
        <taxon>Eukaryota</taxon>
        <taxon>Metazoa</taxon>
        <taxon>Chordata</taxon>
        <taxon>Craniata</taxon>
        <taxon>Vertebrata</taxon>
        <taxon>Euteleostomi</taxon>
        <taxon>Actinopterygii</taxon>
        <taxon>Neopterygii</taxon>
        <taxon>Teleostei</taxon>
        <taxon>Ostariophysi</taxon>
        <taxon>Siluriformes</taxon>
        <taxon>Siluridae</taxon>
        <taxon>Silurus</taxon>
    </lineage>
</organism>
<accession>A0A8T0BT33</accession>
<dbReference type="InterPro" id="IPR055424">
    <property type="entry name" value="Ig_TMEM132_6th"/>
</dbReference>
<evidence type="ECO:0000256" key="7">
    <source>
        <dbReference type="SAM" id="Phobius"/>
    </source>
</evidence>
<dbReference type="InterPro" id="IPR055422">
    <property type="entry name" value="Ig_TMEM132_2nd"/>
</dbReference>
<evidence type="ECO:0000256" key="2">
    <source>
        <dbReference type="ARBA" id="ARBA00006166"/>
    </source>
</evidence>
<feature type="non-terminal residue" evidence="13">
    <location>
        <position position="1"/>
    </location>
</feature>
<feature type="transmembrane region" description="Helical" evidence="7">
    <location>
        <begin position="868"/>
        <end position="888"/>
    </location>
</feature>
<protein>
    <recommendedName>
        <fullName evidence="15">Transmembrane protein family 132 middle domain-containing protein</fullName>
    </recommendedName>
</protein>
<dbReference type="InterPro" id="IPR055421">
    <property type="entry name" value="TMEM132_3rd"/>
</dbReference>
<feature type="domain" description="Transmembrane protein TMEM132 second Ig-like" evidence="10">
    <location>
        <begin position="108"/>
        <end position="171"/>
    </location>
</feature>
<dbReference type="PANTHER" id="PTHR13388:SF29">
    <property type="entry name" value="TRANSMEMBRANE PROTEIN 132C ISOFORM X1"/>
    <property type="match status" value="1"/>
</dbReference>
<comment type="subcellular location">
    <subcellularLocation>
        <location evidence="1">Membrane</location>
        <topology evidence="1">Single-pass type I membrane protein</topology>
    </subcellularLocation>
</comment>
<evidence type="ECO:0000259" key="10">
    <source>
        <dbReference type="Pfam" id="PF23481"/>
    </source>
</evidence>
<feature type="compositionally biased region" description="Basic residues" evidence="6">
    <location>
        <begin position="173"/>
        <end position="182"/>
    </location>
</feature>
<keyword evidence="14" id="KW-1185">Reference proteome</keyword>
<keyword evidence="3 7" id="KW-0812">Transmembrane</keyword>
<dbReference type="EMBL" id="JABFDY010000002">
    <property type="protein sequence ID" value="KAF7710178.1"/>
    <property type="molecule type" value="Genomic_DNA"/>
</dbReference>
<comment type="caution">
    <text evidence="13">The sequence shown here is derived from an EMBL/GenBank/DDBJ whole genome shotgun (WGS) entry which is preliminary data.</text>
</comment>
<evidence type="ECO:0000313" key="14">
    <source>
        <dbReference type="Proteomes" id="UP000606274"/>
    </source>
</evidence>
<dbReference type="Pfam" id="PF23039">
    <property type="entry name" value="TMEM132_3rd"/>
    <property type="match status" value="1"/>
</dbReference>
<feature type="non-terminal residue" evidence="13">
    <location>
        <position position="905"/>
    </location>
</feature>
<keyword evidence="4 7" id="KW-1133">Transmembrane helix</keyword>
<evidence type="ECO:0000259" key="11">
    <source>
        <dbReference type="Pfam" id="PF23486"/>
    </source>
</evidence>
<evidence type="ECO:0000256" key="6">
    <source>
        <dbReference type="SAM" id="MobiDB-lite"/>
    </source>
</evidence>
<feature type="compositionally biased region" description="Polar residues" evidence="6">
    <location>
        <begin position="163"/>
        <end position="172"/>
    </location>
</feature>
<dbReference type="Pfam" id="PF23487">
    <property type="entry name" value="Ig_TMEM132_6th"/>
    <property type="match status" value="1"/>
</dbReference>
<dbReference type="GO" id="GO:0016020">
    <property type="term" value="C:membrane"/>
    <property type="evidence" value="ECO:0007669"/>
    <property type="project" value="UniProtKB-SubCell"/>
</dbReference>
<feature type="domain" description="Transmembrane protein TMEM132 cohesin-like" evidence="9">
    <location>
        <begin position="267"/>
        <end position="391"/>
    </location>
</feature>
<dbReference type="Proteomes" id="UP000606274">
    <property type="component" value="Unassembled WGS sequence"/>
</dbReference>
<evidence type="ECO:0000256" key="5">
    <source>
        <dbReference type="ARBA" id="ARBA00023136"/>
    </source>
</evidence>
<proteinExistence type="inferred from homology"/>
<dbReference type="Pfam" id="PF23486">
    <property type="entry name" value="Ig_TMEM132_5th"/>
    <property type="match status" value="1"/>
</dbReference>
<evidence type="ECO:0000259" key="12">
    <source>
        <dbReference type="Pfam" id="PF23487"/>
    </source>
</evidence>
<evidence type="ECO:0000256" key="1">
    <source>
        <dbReference type="ARBA" id="ARBA00004479"/>
    </source>
</evidence>
<dbReference type="Pfam" id="PF16070">
    <property type="entry name" value="Ig_TMEM132_4th"/>
    <property type="match status" value="1"/>
</dbReference>
<comment type="similarity">
    <text evidence="2">Belongs to the TMEM132 family.</text>
</comment>
<dbReference type="InterPro" id="IPR026307">
    <property type="entry name" value="TMEM132"/>
</dbReference>
<dbReference type="Pfam" id="PF23481">
    <property type="entry name" value="Ig_TMEM132_2nd"/>
    <property type="match status" value="1"/>
</dbReference>
<dbReference type="AlphaFoldDB" id="A0A8T0BT33"/>
<feature type="domain" description="Transmembrane protein family 132 fourth" evidence="8">
    <location>
        <begin position="419"/>
        <end position="515"/>
    </location>
</feature>
<sequence length="905" mass="99433">AHTQPPPSLSLPVKISVLPPWHSLNVSQGDLSLIFTNSSPFSYTQSMLLIPPVGTDSKPVLHATFGPYSVTQLVSDPLASFSVPLVAYLLSKETEQTWDSERGEDFTIRVLFHMKGNSSRRTCVTLHAFKQTEEQKASCITQPPLGLCAVTMTLPKDWFKPDQTVQPHQSQNFRRHQYRRRSRNRIPSEQNFPASLRAKHGISSDMIQLYYSSIGSMTNHKISPSRCVADKQSQRNLYFIGSVALPDKENKNNKPIQGFSCSSEVEQEELWLNSNVLIYYNKGPVQAGQPVGVSLNLRANFSGDFLIVKLKLKKGLLSLRVHPNKNSHMWAVKVEKTSSSKHNTISIISHRTGAVVERSGTLVLQLVACLSVEGIQSSFRVAMTVPVNWWVVDTMHDKLISPYGAVTTFFSFTDREIVGIAPITERNTIMNTAILSSQPVSLPVIVLAVGQDGKVLDITAAVNCQSTNEDIVKVSSDCSAVYVDGSESGVGSTCVEVEYSLGIFTSSLCLAVWAPVVPLHISLSDTVLSPIEGWSYYTDSRCTPVYQRATIQVFAQFRAHSAQGLTYMLGSPDWFVDVTDLVRDSLRIENSCVAALHEQNYVIGLEPGVTSLNLISNQWDGVLGTVDVTVTSEPVAPGDLSVHLVGGLGLLVASSSSNPSVITATVMSHNTLYNYGQEASFSVWLQFGDDTAILLTAFSEFPFSLHLSSLAESVVAITPAPLQRVLAQGDGGGPLVKAELLVSTCELVSTHIKTDEIKERSGTRRLAKGSGWIRVNLDAELWPLESEDVNFEMTSALDTFAKLNTNVYHNSDQKQATLKSTNYADKTSNDMNAWDDLENAVLTPNHKDDAVNISPDIENRGRNTNRHFVLGVGAVFILLCLSFILFFVKFMPCVVREPGKRQSKE</sequence>
<keyword evidence="5 7" id="KW-0472">Membrane</keyword>
<evidence type="ECO:0008006" key="15">
    <source>
        <dbReference type="Google" id="ProtNLM"/>
    </source>
</evidence>
<evidence type="ECO:0000259" key="9">
    <source>
        <dbReference type="Pfam" id="PF23039"/>
    </source>
</evidence>
<dbReference type="PANTHER" id="PTHR13388">
    <property type="entry name" value="DETONATOR, ISOFORM E"/>
    <property type="match status" value="1"/>
</dbReference>